<dbReference type="GeneID" id="8684461"/>
<dbReference type="OrthoDB" id="37334at10239"/>
<name>C8ZKK8_9CAUD</name>
<dbReference type="KEGG" id="vg:8684461"/>
<protein>
    <submittedName>
        <fullName evidence="1">Uncharacterized protein</fullName>
    </submittedName>
</protein>
<sequence length="67" mass="7937">MKNISTETLAHTCAYLALLQKKYVRERQYSQRSDLADEILPILLELKARRFDPATWREIHDAANRTY</sequence>
<reference evidence="2" key="1">
    <citation type="journal article" date="2010" name="Virology">
        <title>Molecular and physiological analysis of three Pseudomonas aeruginosa phages belonging to the "N4-like viruses".</title>
        <authorList>
            <person name="Ceyssens P.J."/>
            <person name="Brabban A."/>
            <person name="Rogge L."/>
            <person name="Lewis M.S."/>
            <person name="Pickard D."/>
            <person name="Goulding D."/>
            <person name="Dougan G."/>
            <person name="Nob en J.P."/>
            <person name="Kropinski A."/>
            <person name="Kutter E."/>
            <person name="Lavigne R."/>
        </authorList>
    </citation>
    <scope>NUCLEOTIDE SEQUENCE [LARGE SCALE GENOMIC DNA]</scope>
</reference>
<evidence type="ECO:0000313" key="1">
    <source>
        <dbReference type="EMBL" id="CAZ66250.1"/>
    </source>
</evidence>
<proteinExistence type="predicted"/>
<accession>C8ZKK8</accession>
<evidence type="ECO:0000313" key="2">
    <source>
        <dbReference type="Proteomes" id="UP000002615"/>
    </source>
</evidence>
<organism evidence="1 2">
    <name type="scientific">Pseudomonas phage LUZ7</name>
    <dbReference type="NCBI Taxonomy" id="655097"/>
    <lineage>
        <taxon>Viruses</taxon>
        <taxon>Duplodnaviria</taxon>
        <taxon>Heunggongvirae</taxon>
        <taxon>Uroviricota</taxon>
        <taxon>Caudoviricetes</taxon>
        <taxon>Schitoviridae</taxon>
        <taxon>Migulavirinae</taxon>
        <taxon>Luzseptimavirus</taxon>
        <taxon>Luzseptimavirus LUZ7</taxon>
    </lineage>
</organism>
<dbReference type="Proteomes" id="UP000002615">
    <property type="component" value="Segment"/>
</dbReference>
<keyword evidence="2" id="KW-1185">Reference proteome</keyword>
<dbReference type="RefSeq" id="YP_003358391.1">
    <property type="nucleotide sequence ID" value="NC_013691.1"/>
</dbReference>
<dbReference type="EMBL" id="FN422398">
    <property type="protein sequence ID" value="CAZ66250.1"/>
    <property type="molecule type" value="Genomic_DNA"/>
</dbReference>